<sequence length="140" mass="15634">MQKLACVLLVDDDATANYLNQLLLKRLGVAEQVLVALNGQEALDLLHVHCQTPFATCPALVLLDVKMPVMDGFAFLEAYEELPAAQRQAITVVMLTTSLHPRDVERVQQLKIGGFFNKPLNREKVDEILKTHFGRQLPEA</sequence>
<organism evidence="3 4">
    <name type="scientific">Hymenobacter artigasi</name>
    <dbReference type="NCBI Taxonomy" id="2719616"/>
    <lineage>
        <taxon>Bacteria</taxon>
        <taxon>Pseudomonadati</taxon>
        <taxon>Bacteroidota</taxon>
        <taxon>Cytophagia</taxon>
        <taxon>Cytophagales</taxon>
        <taxon>Hymenobacteraceae</taxon>
        <taxon>Hymenobacter</taxon>
    </lineage>
</organism>
<protein>
    <submittedName>
        <fullName evidence="3">CheY-like chemotaxis protein</fullName>
    </submittedName>
</protein>
<dbReference type="RefSeq" id="WP_168671976.1">
    <property type="nucleotide sequence ID" value="NZ_JAAVTK010000002.1"/>
</dbReference>
<dbReference type="Pfam" id="PF00072">
    <property type="entry name" value="Response_reg"/>
    <property type="match status" value="1"/>
</dbReference>
<dbReference type="InterPro" id="IPR052893">
    <property type="entry name" value="TCS_response_regulator"/>
</dbReference>
<dbReference type="SMART" id="SM00448">
    <property type="entry name" value="REC"/>
    <property type="match status" value="1"/>
</dbReference>
<evidence type="ECO:0000259" key="2">
    <source>
        <dbReference type="PROSITE" id="PS50110"/>
    </source>
</evidence>
<proteinExistence type="predicted"/>
<feature type="modified residue" description="4-aspartylphosphate" evidence="1">
    <location>
        <position position="64"/>
    </location>
</feature>
<keyword evidence="4" id="KW-1185">Reference proteome</keyword>
<dbReference type="SUPFAM" id="SSF52172">
    <property type="entry name" value="CheY-like"/>
    <property type="match status" value="1"/>
</dbReference>
<keyword evidence="1" id="KW-0597">Phosphoprotein</keyword>
<evidence type="ECO:0000313" key="4">
    <source>
        <dbReference type="Proteomes" id="UP000717634"/>
    </source>
</evidence>
<dbReference type="PANTHER" id="PTHR44520:SF2">
    <property type="entry name" value="RESPONSE REGULATOR RCP1"/>
    <property type="match status" value="1"/>
</dbReference>
<evidence type="ECO:0000313" key="3">
    <source>
        <dbReference type="EMBL" id="NKI88338.1"/>
    </source>
</evidence>
<dbReference type="InterPro" id="IPR011006">
    <property type="entry name" value="CheY-like_superfamily"/>
</dbReference>
<dbReference type="Proteomes" id="UP000717634">
    <property type="component" value="Unassembled WGS sequence"/>
</dbReference>
<reference evidence="3 4" key="1">
    <citation type="submission" date="2020-03" db="EMBL/GenBank/DDBJ databases">
        <title>Genomic Encyclopedia of Type Strains, Phase IV (KMG-V): Genome sequencing to study the core and pangenomes of soil and plant-associated prokaryotes.</title>
        <authorList>
            <person name="Whitman W."/>
        </authorList>
    </citation>
    <scope>NUCLEOTIDE SEQUENCE [LARGE SCALE GENOMIC DNA]</scope>
    <source>
        <strain evidence="3 4">1B</strain>
    </source>
</reference>
<accession>A0ABX1HDL8</accession>
<evidence type="ECO:0000256" key="1">
    <source>
        <dbReference type="PROSITE-ProRule" id="PRU00169"/>
    </source>
</evidence>
<feature type="domain" description="Response regulatory" evidence="2">
    <location>
        <begin position="6"/>
        <end position="133"/>
    </location>
</feature>
<comment type="caution">
    <text evidence="3">The sequence shown here is derived from an EMBL/GenBank/DDBJ whole genome shotgun (WGS) entry which is preliminary data.</text>
</comment>
<dbReference type="PANTHER" id="PTHR44520">
    <property type="entry name" value="RESPONSE REGULATOR RCP1-RELATED"/>
    <property type="match status" value="1"/>
</dbReference>
<name>A0ABX1HDL8_9BACT</name>
<gene>
    <name evidence="3" type="ORF">HBN54_000925</name>
</gene>
<dbReference type="Gene3D" id="3.40.50.2300">
    <property type="match status" value="1"/>
</dbReference>
<dbReference type="PROSITE" id="PS50110">
    <property type="entry name" value="RESPONSE_REGULATORY"/>
    <property type="match status" value="1"/>
</dbReference>
<dbReference type="EMBL" id="JAAVTK010000002">
    <property type="protein sequence ID" value="NKI88338.1"/>
    <property type="molecule type" value="Genomic_DNA"/>
</dbReference>
<dbReference type="InterPro" id="IPR001789">
    <property type="entry name" value="Sig_transdc_resp-reg_receiver"/>
</dbReference>